<dbReference type="AlphaFoldDB" id="A0A3B0X590"/>
<sequence length="106" mass="12250">MSDMKQQLLEVIIDFTEDVKVPDVQLDLVLFTWRKMNEIETGWDEVKAAAMLLNILYRDGLLHQDQITAEGSIAMRWAEEYLEDTDIVMIMSQYKAAQPGMKKLAL</sequence>
<proteinExistence type="predicted"/>
<organism evidence="1">
    <name type="scientific">hydrothermal vent metagenome</name>
    <dbReference type="NCBI Taxonomy" id="652676"/>
    <lineage>
        <taxon>unclassified sequences</taxon>
        <taxon>metagenomes</taxon>
        <taxon>ecological metagenomes</taxon>
    </lineage>
</organism>
<evidence type="ECO:0000313" key="1">
    <source>
        <dbReference type="EMBL" id="VAW51094.1"/>
    </source>
</evidence>
<gene>
    <name evidence="1" type="ORF">MNBD_GAMMA05-971</name>
</gene>
<name>A0A3B0X590_9ZZZZ</name>
<protein>
    <submittedName>
        <fullName evidence="1">Uncharacterized protein</fullName>
    </submittedName>
</protein>
<reference evidence="1" key="1">
    <citation type="submission" date="2018-06" db="EMBL/GenBank/DDBJ databases">
        <authorList>
            <person name="Zhirakovskaya E."/>
        </authorList>
    </citation>
    <scope>NUCLEOTIDE SEQUENCE</scope>
</reference>
<accession>A0A3B0X590</accession>
<dbReference type="EMBL" id="UOFE01000013">
    <property type="protein sequence ID" value="VAW51094.1"/>
    <property type="molecule type" value="Genomic_DNA"/>
</dbReference>